<keyword evidence="1" id="KW-1133">Transmembrane helix</keyword>
<dbReference type="GO" id="GO:0016020">
    <property type="term" value="C:membrane"/>
    <property type="evidence" value="ECO:0007669"/>
    <property type="project" value="InterPro"/>
</dbReference>
<evidence type="ECO:0000313" key="2">
    <source>
        <dbReference type="EMBL" id="KAF3428363.1"/>
    </source>
</evidence>
<dbReference type="Pfam" id="PF15061">
    <property type="entry name" value="MITRAC7_Phoenixin"/>
    <property type="match status" value="1"/>
</dbReference>
<sequence>MWNASRFCVSSLRRGHANLLCIVPILVYVLPKQHKRLTGWRYVVFIGTITGYLGIYCYFTMIDPMLNPEPYKQFRERVEIENQNKANKNKYL</sequence>
<dbReference type="AlphaFoldDB" id="A0A833RU27"/>
<feature type="transmembrane region" description="Helical" evidence="1">
    <location>
        <begin position="42"/>
        <end position="62"/>
    </location>
</feature>
<accession>A0A833RU27</accession>
<dbReference type="Proteomes" id="UP000655588">
    <property type="component" value="Unassembled WGS sequence"/>
</dbReference>
<reference evidence="2" key="1">
    <citation type="submission" date="2019-11" db="EMBL/GenBank/DDBJ databases">
        <title>The nuclear and mitochondrial genomes of Frieseomelitta varia - a highly eusocial stingless bee (Meliponini) with a permanently sterile worker caste.</title>
        <authorList>
            <person name="Freitas F.C.P."/>
            <person name="Lourenco A.P."/>
            <person name="Nunes F.M.F."/>
            <person name="Paschoal A.R."/>
            <person name="Abreu F.C.P."/>
            <person name="Barbin F.O."/>
            <person name="Bataglia L."/>
            <person name="Cardoso-Junior C.A.M."/>
            <person name="Cervoni M.S."/>
            <person name="Silva S.R."/>
            <person name="Dalarmi F."/>
            <person name="Del Lama M.A."/>
            <person name="Depintor T.S."/>
            <person name="Ferreira K.M."/>
            <person name="Goria P.S."/>
            <person name="Jaskot M.C."/>
            <person name="Lago D.C."/>
            <person name="Luna-Lucena D."/>
            <person name="Moda L.M."/>
            <person name="Nascimento L."/>
            <person name="Pedrino M."/>
            <person name="Rabico F.O."/>
            <person name="Sanches F.C."/>
            <person name="Santos D.E."/>
            <person name="Santos C.G."/>
            <person name="Vieira J."/>
            <person name="Lopes T.F."/>
            <person name="Barchuk A.R."/>
            <person name="Hartfelder K."/>
            <person name="Simoes Z.L.P."/>
            <person name="Bitondi M.M.G."/>
            <person name="Pinheiro D.G."/>
        </authorList>
    </citation>
    <scope>NUCLEOTIDE SEQUENCE</scope>
    <source>
        <strain evidence="2">USP_RPSP 00005682</strain>
        <tissue evidence="2">Whole individual</tissue>
    </source>
</reference>
<keyword evidence="1" id="KW-0812">Transmembrane</keyword>
<evidence type="ECO:0000256" key="1">
    <source>
        <dbReference type="SAM" id="Phobius"/>
    </source>
</evidence>
<protein>
    <submittedName>
        <fullName evidence="2">Uncharacterized protein</fullName>
    </submittedName>
</protein>
<dbReference type="EMBL" id="WNWW01000217">
    <property type="protein sequence ID" value="KAF3428363.1"/>
    <property type="molecule type" value="Genomic_DNA"/>
</dbReference>
<gene>
    <name evidence="2" type="ORF">E2986_13724</name>
</gene>
<keyword evidence="3" id="KW-1185">Reference proteome</keyword>
<dbReference type="GO" id="GO:0033617">
    <property type="term" value="P:mitochondrial respiratory chain complex IV assembly"/>
    <property type="evidence" value="ECO:0007669"/>
    <property type="project" value="InterPro"/>
</dbReference>
<dbReference type="GO" id="GO:0005739">
    <property type="term" value="C:mitochondrion"/>
    <property type="evidence" value="ECO:0007669"/>
    <property type="project" value="GOC"/>
</dbReference>
<organism evidence="2 3">
    <name type="scientific">Frieseomelitta varia</name>
    <dbReference type="NCBI Taxonomy" id="561572"/>
    <lineage>
        <taxon>Eukaryota</taxon>
        <taxon>Metazoa</taxon>
        <taxon>Ecdysozoa</taxon>
        <taxon>Arthropoda</taxon>
        <taxon>Hexapoda</taxon>
        <taxon>Insecta</taxon>
        <taxon>Pterygota</taxon>
        <taxon>Neoptera</taxon>
        <taxon>Endopterygota</taxon>
        <taxon>Hymenoptera</taxon>
        <taxon>Apocrita</taxon>
        <taxon>Aculeata</taxon>
        <taxon>Apoidea</taxon>
        <taxon>Anthophila</taxon>
        <taxon>Apidae</taxon>
        <taxon>Frieseomelitta</taxon>
    </lineage>
</organism>
<name>A0A833RU27_9HYME</name>
<comment type="caution">
    <text evidence="2">The sequence shown here is derived from an EMBL/GenBank/DDBJ whole genome shotgun (WGS) entry which is preliminary data.</text>
</comment>
<dbReference type="InterPro" id="IPR027917">
    <property type="entry name" value="MITRAC7/Phoenixin"/>
</dbReference>
<proteinExistence type="predicted"/>
<evidence type="ECO:0000313" key="3">
    <source>
        <dbReference type="Proteomes" id="UP000655588"/>
    </source>
</evidence>
<keyword evidence="1" id="KW-0472">Membrane</keyword>